<evidence type="ECO:0000256" key="1">
    <source>
        <dbReference type="SAM" id="MobiDB-lite"/>
    </source>
</evidence>
<keyword evidence="2" id="KW-0812">Transmembrane</keyword>
<accession>A0A8B6CEP7</accession>
<evidence type="ECO:0008006" key="5">
    <source>
        <dbReference type="Google" id="ProtNLM"/>
    </source>
</evidence>
<protein>
    <recommendedName>
        <fullName evidence="5">G-protein coupled receptors family 1 profile domain-containing protein</fullName>
    </recommendedName>
</protein>
<feature type="transmembrane region" description="Helical" evidence="2">
    <location>
        <begin position="55"/>
        <end position="73"/>
    </location>
</feature>
<feature type="transmembrane region" description="Helical" evidence="2">
    <location>
        <begin position="108"/>
        <end position="126"/>
    </location>
</feature>
<gene>
    <name evidence="3" type="ORF">MGAL_10B023075</name>
</gene>
<dbReference type="AlphaFoldDB" id="A0A8B6CEP7"/>
<keyword evidence="4" id="KW-1185">Reference proteome</keyword>
<keyword evidence="2" id="KW-1133">Transmembrane helix</keyword>
<organism evidence="3 4">
    <name type="scientific">Mytilus galloprovincialis</name>
    <name type="common">Mediterranean mussel</name>
    <dbReference type="NCBI Taxonomy" id="29158"/>
    <lineage>
        <taxon>Eukaryota</taxon>
        <taxon>Metazoa</taxon>
        <taxon>Spiralia</taxon>
        <taxon>Lophotrochozoa</taxon>
        <taxon>Mollusca</taxon>
        <taxon>Bivalvia</taxon>
        <taxon>Autobranchia</taxon>
        <taxon>Pteriomorphia</taxon>
        <taxon>Mytilida</taxon>
        <taxon>Mytiloidea</taxon>
        <taxon>Mytilidae</taxon>
        <taxon>Mytilinae</taxon>
        <taxon>Mytilus</taxon>
    </lineage>
</organism>
<sequence>MHRTKLINDTDSVYSTPKEVGIPMIVITFCSIVISSIVLIVLLKTKKGNFFKWKVIDRFSLYTVICDILFYFSQTAYGTHDWLERFLDIEISQLNCTIYGVFIMEFQLSQVILNVTTAIYAFNLVMRSRNMPLGKWDAYLLCPAFGILLVSLTIAAFFNQFERNPVSLAKSCSHISGLLFAMSNSPSSKQQEDKSCTLLAYQRKVHRTVNQKAQILNSLDLSKPKINNNKHGKTTSMATFDPRHSPDRTPYINRTLDHLTELKAVFPNSF</sequence>
<keyword evidence="2" id="KW-0472">Membrane</keyword>
<name>A0A8B6CEP7_MYTGA</name>
<feature type="transmembrane region" description="Helical" evidence="2">
    <location>
        <begin position="20"/>
        <end position="43"/>
    </location>
</feature>
<dbReference type="Proteomes" id="UP000596742">
    <property type="component" value="Unassembled WGS sequence"/>
</dbReference>
<evidence type="ECO:0000313" key="3">
    <source>
        <dbReference type="EMBL" id="VDI03117.1"/>
    </source>
</evidence>
<comment type="caution">
    <text evidence="3">The sequence shown here is derived from an EMBL/GenBank/DDBJ whole genome shotgun (WGS) entry which is preliminary data.</text>
</comment>
<dbReference type="OrthoDB" id="6211176at2759"/>
<reference evidence="3" key="1">
    <citation type="submission" date="2018-11" db="EMBL/GenBank/DDBJ databases">
        <authorList>
            <person name="Alioto T."/>
            <person name="Alioto T."/>
        </authorList>
    </citation>
    <scope>NUCLEOTIDE SEQUENCE</scope>
</reference>
<feature type="transmembrane region" description="Helical" evidence="2">
    <location>
        <begin position="138"/>
        <end position="158"/>
    </location>
</feature>
<evidence type="ECO:0000313" key="4">
    <source>
        <dbReference type="Proteomes" id="UP000596742"/>
    </source>
</evidence>
<evidence type="ECO:0000256" key="2">
    <source>
        <dbReference type="SAM" id="Phobius"/>
    </source>
</evidence>
<dbReference type="EMBL" id="UYJE01001563">
    <property type="protein sequence ID" value="VDI03117.1"/>
    <property type="molecule type" value="Genomic_DNA"/>
</dbReference>
<proteinExistence type="predicted"/>
<feature type="region of interest" description="Disordered" evidence="1">
    <location>
        <begin position="226"/>
        <end position="247"/>
    </location>
</feature>